<dbReference type="GO" id="GO:0003676">
    <property type="term" value="F:nucleic acid binding"/>
    <property type="evidence" value="ECO:0007669"/>
    <property type="project" value="InterPro"/>
</dbReference>
<feature type="region of interest" description="Disordered" evidence="6">
    <location>
        <begin position="224"/>
        <end position="261"/>
    </location>
</feature>
<evidence type="ECO:0000259" key="7">
    <source>
        <dbReference type="PROSITE" id="PS51192"/>
    </source>
</evidence>
<dbReference type="PROSITE" id="PS51192">
    <property type="entry name" value="HELICASE_ATP_BIND_1"/>
    <property type="match status" value="1"/>
</dbReference>
<keyword evidence="10" id="KW-1185">Reference proteome</keyword>
<dbReference type="GO" id="GO:0005524">
    <property type="term" value="F:ATP binding"/>
    <property type="evidence" value="ECO:0007669"/>
    <property type="project" value="UniProtKB-KW"/>
</dbReference>
<reference evidence="9 10" key="1">
    <citation type="journal article" date="2014" name="Genome Biol. Evol.">
        <title>Comparative genomics and transcriptomics analyses reveal divergent lifestyle features of nematode endoparasitic fungus Hirsutella minnesotensis.</title>
        <authorList>
            <person name="Lai Y."/>
            <person name="Liu K."/>
            <person name="Zhang X."/>
            <person name="Zhang X."/>
            <person name="Li K."/>
            <person name="Wang N."/>
            <person name="Shu C."/>
            <person name="Wu Y."/>
            <person name="Wang C."/>
            <person name="Bushley K.E."/>
            <person name="Xiang M."/>
            <person name="Liu X."/>
        </authorList>
    </citation>
    <scope>NUCLEOTIDE SEQUENCE [LARGE SCALE GENOMIC DNA]</scope>
    <source>
        <strain evidence="9 10">3608</strain>
    </source>
</reference>
<dbReference type="GO" id="GO:0000724">
    <property type="term" value="P:double-strand break repair via homologous recombination"/>
    <property type="evidence" value="ECO:0007669"/>
    <property type="project" value="TreeGrafter"/>
</dbReference>
<keyword evidence="3" id="KW-0067">ATP-binding</keyword>
<dbReference type="SMART" id="SM00487">
    <property type="entry name" value="DEXDc"/>
    <property type="match status" value="1"/>
</dbReference>
<dbReference type="OrthoDB" id="5244177at2759"/>
<evidence type="ECO:0000256" key="3">
    <source>
        <dbReference type="ARBA" id="ARBA00022840"/>
    </source>
</evidence>
<dbReference type="Gene3D" id="3.40.50.300">
    <property type="entry name" value="P-loop containing nucleotide triphosphate hydrolases"/>
    <property type="match status" value="2"/>
</dbReference>
<dbReference type="SMART" id="SM00490">
    <property type="entry name" value="HELICc"/>
    <property type="match status" value="1"/>
</dbReference>
<feature type="compositionally biased region" description="Acidic residues" evidence="6">
    <location>
        <begin position="226"/>
        <end position="246"/>
    </location>
</feature>
<name>A0A0F7ZWI4_9HYPO</name>
<accession>A0A0F7ZWI4</accession>
<sequence length="1319" mass="150880">MQKHCRNEHGWVNDWKRGGNVVQRARQERVPMPWRRGVSCQRISKWGHGNRWFEVGRFGNGDSQQARDGGFDEVAEFFHRIHRDDEEAFESEVKARVQSIDDKWEAQTWLNRCGWSRHLDGIDRGRLRDIVRSIGEDEPVLQRMWEIFERVLNSAYVAASGCHAGTAELFEIERKEVHITTTMPFQGLMEPDAWARYKAWWKTLLSIWKRMESWESQSPGVIVMQEEGESSDSEESTEASVTDEDTQTGTSDGGSNRDRRPPYRMTIAQERLWRQFDQGVAKVVDEAGAGGRCNDEHLERCCLDTVVQFFDHPFKSGNHYESIIISALAVMGLDEKGKWMPATNYTPIYSAVIKVARYLVLYQSIVEREARIRVREQGMGIDRRTAEEATEGLFRIVRRKVRRFMTRISEEEDAEPTPMNWIINTRTYGMKIRYTTPGSETIDWRGDQIVHGRVKLRMSELSDMMHSLVAEARRTLARLTLTDDEDEKEEAKRDYAHPAAMQEMLPRIPWSKIEDQHGESELEHSFLRHEENEWWTQPGRGWIKDRILASAGRRKAWLAEPLDERCPYREHAVRGYERAVERFREQVFLAIHMLGGQPARSSEILGLRIWNTANAGVRNIFIHEGMVCFVTMYHKGFRKTGKAKVIHRYLPREVGELLVWYMWLVLPFWQNVQGRIKQKRRRSAFLWADEVVSAGGGRERRVREVMGVAGAPEGDGDQEEREEEAAFMEWFREPKWTGDRARRVMQRYSAQFSGQELNISAWRQIAIGISNRFFNKVFGADDGGDGDFDEDGNGNLVDSIYDLQAGHGSHVAGLIYARLFGQGELGTMRSREQFRKVSMQWHRFFGFGAEDRTERGCGASGGGGKRARAVFDVEREESQRKRFERLHRIDIRGQLKQMMGPTAEFRGMQETAIRAVTRGEWPIIQVTPTGGGKSLTFMLPAFCTPDGVTVVITPLTSLQHDMVARCAKSGISAYAWRSRGAQRAASLVFVTPESAVGKGFRTFVERMHGQHKMDRVVVDECHTILQHTKVFRWQMGKLGRTLRDFAVPVVCLTATLKPTQEAALIEKLEFVRDRVRIIREPTTRTNIRYRVDMVEDEGGRAAGAREGMNVGRKRGAVRIRFNGEGEEVGEKDDAIVERVCEIVRGWTAAHEQGKVIVYGGTIERVKQVAAELGCRGYWREAGGEEEKARWLAEWREVKGGEAGWIAATNALGMGIDNPNVRMVVHAGIPRQLVDFVQESGRGGRDGSKSESVVVIRRSWLRQQSVAIATQPTGGERDKWGRRSRRGAREMNVGGTKTWWSSRRASVAGERCWTGRWTGA</sequence>
<dbReference type="GO" id="GO:0043138">
    <property type="term" value="F:3'-5' DNA helicase activity"/>
    <property type="evidence" value="ECO:0007669"/>
    <property type="project" value="UniProtKB-EC"/>
</dbReference>
<dbReference type="InterPro" id="IPR014001">
    <property type="entry name" value="Helicase_ATP-bd"/>
</dbReference>
<comment type="catalytic activity">
    <reaction evidence="4">
        <text>Couples ATP hydrolysis with the unwinding of duplex DNA by translocating in the 3'-5' direction.</text>
        <dbReference type="EC" id="5.6.2.4"/>
    </reaction>
</comment>
<dbReference type="GO" id="GO:0005694">
    <property type="term" value="C:chromosome"/>
    <property type="evidence" value="ECO:0007669"/>
    <property type="project" value="TreeGrafter"/>
</dbReference>
<dbReference type="GO" id="GO:0005737">
    <property type="term" value="C:cytoplasm"/>
    <property type="evidence" value="ECO:0007669"/>
    <property type="project" value="TreeGrafter"/>
</dbReference>
<comment type="similarity">
    <text evidence="1">Belongs to the helicase family. RecQ subfamily.</text>
</comment>
<evidence type="ECO:0000256" key="1">
    <source>
        <dbReference type="ARBA" id="ARBA00005446"/>
    </source>
</evidence>
<evidence type="ECO:0000259" key="8">
    <source>
        <dbReference type="PROSITE" id="PS51194"/>
    </source>
</evidence>
<dbReference type="InterPro" id="IPR011545">
    <property type="entry name" value="DEAD/DEAH_box_helicase_dom"/>
</dbReference>
<dbReference type="InterPro" id="IPR027417">
    <property type="entry name" value="P-loop_NTPase"/>
</dbReference>
<keyword evidence="2" id="KW-0547">Nucleotide-binding</keyword>
<protein>
    <recommendedName>
        <fullName evidence="5">DNA 3'-5' helicase</fullName>
        <ecNumber evidence="5">5.6.2.4</ecNumber>
    </recommendedName>
</protein>
<dbReference type="SUPFAM" id="SSF52540">
    <property type="entry name" value="P-loop containing nucleoside triphosphate hydrolases"/>
    <property type="match status" value="1"/>
</dbReference>
<dbReference type="Pfam" id="PF00270">
    <property type="entry name" value="DEAD"/>
    <property type="match status" value="1"/>
</dbReference>
<dbReference type="CDD" id="cd17920">
    <property type="entry name" value="DEXHc_RecQ"/>
    <property type="match status" value="1"/>
</dbReference>
<evidence type="ECO:0000313" key="9">
    <source>
        <dbReference type="EMBL" id="KJZ69027.1"/>
    </source>
</evidence>
<evidence type="ECO:0000256" key="4">
    <source>
        <dbReference type="ARBA" id="ARBA00034617"/>
    </source>
</evidence>
<dbReference type="EC" id="5.6.2.4" evidence="5"/>
<dbReference type="EMBL" id="KQ030775">
    <property type="protein sequence ID" value="KJZ69027.1"/>
    <property type="molecule type" value="Genomic_DNA"/>
</dbReference>
<evidence type="ECO:0000256" key="2">
    <source>
        <dbReference type="ARBA" id="ARBA00022741"/>
    </source>
</evidence>
<feature type="domain" description="Helicase ATP-binding" evidence="7">
    <location>
        <begin position="914"/>
        <end position="1074"/>
    </location>
</feature>
<dbReference type="PANTHER" id="PTHR13710">
    <property type="entry name" value="DNA HELICASE RECQ FAMILY MEMBER"/>
    <property type="match status" value="1"/>
</dbReference>
<feature type="region of interest" description="Disordered" evidence="6">
    <location>
        <begin position="1270"/>
        <end position="1292"/>
    </location>
</feature>
<dbReference type="PANTHER" id="PTHR13710:SF154">
    <property type="entry name" value="RECQ HELICASE, PUTATIVE (AFU_ORTHOLOGUE AFUA_6G14720)-RELATED"/>
    <property type="match status" value="1"/>
</dbReference>
<evidence type="ECO:0000256" key="6">
    <source>
        <dbReference type="SAM" id="MobiDB-lite"/>
    </source>
</evidence>
<evidence type="ECO:0000256" key="5">
    <source>
        <dbReference type="ARBA" id="ARBA00034808"/>
    </source>
</evidence>
<evidence type="ECO:0000313" key="10">
    <source>
        <dbReference type="Proteomes" id="UP000054481"/>
    </source>
</evidence>
<dbReference type="Proteomes" id="UP000054481">
    <property type="component" value="Unassembled WGS sequence"/>
</dbReference>
<dbReference type="GO" id="GO:0009378">
    <property type="term" value="F:four-way junction helicase activity"/>
    <property type="evidence" value="ECO:0007669"/>
    <property type="project" value="TreeGrafter"/>
</dbReference>
<feature type="domain" description="Helicase C-terminal" evidence="8">
    <location>
        <begin position="1141"/>
        <end position="1284"/>
    </location>
</feature>
<gene>
    <name evidence="9" type="ORF">HIM_11586</name>
</gene>
<organism evidence="9 10">
    <name type="scientific">Hirsutella minnesotensis 3608</name>
    <dbReference type="NCBI Taxonomy" id="1043627"/>
    <lineage>
        <taxon>Eukaryota</taxon>
        <taxon>Fungi</taxon>
        <taxon>Dikarya</taxon>
        <taxon>Ascomycota</taxon>
        <taxon>Pezizomycotina</taxon>
        <taxon>Sordariomycetes</taxon>
        <taxon>Hypocreomycetidae</taxon>
        <taxon>Hypocreales</taxon>
        <taxon>Ophiocordycipitaceae</taxon>
        <taxon>Hirsutella</taxon>
    </lineage>
</organism>
<dbReference type="InterPro" id="IPR001650">
    <property type="entry name" value="Helicase_C-like"/>
</dbReference>
<dbReference type="PROSITE" id="PS51194">
    <property type="entry name" value="HELICASE_CTER"/>
    <property type="match status" value="1"/>
</dbReference>
<proteinExistence type="inferred from homology"/>
<dbReference type="Pfam" id="PF00271">
    <property type="entry name" value="Helicase_C"/>
    <property type="match status" value="1"/>
</dbReference>